<evidence type="ECO:0000313" key="11">
    <source>
        <dbReference type="EMBL" id="CAI8050604.1"/>
    </source>
</evidence>
<dbReference type="Gene3D" id="3.30.40.10">
    <property type="entry name" value="Zinc/RING finger domain, C3HC4 (zinc finger)"/>
    <property type="match status" value="1"/>
</dbReference>
<gene>
    <name evidence="11" type="ORF">GBAR_LOCUS27772</name>
</gene>
<feature type="region of interest" description="Disordered" evidence="7">
    <location>
        <begin position="79"/>
        <end position="113"/>
    </location>
</feature>
<dbReference type="InterPro" id="IPR001841">
    <property type="entry name" value="Znf_RING"/>
</dbReference>
<dbReference type="PANTHER" id="PTHR15439:SF0">
    <property type="entry name" value="CELL DIVISION CYCLE AND APOPTOSIS REGULATOR PROTEIN 1-RELATED"/>
    <property type="match status" value="1"/>
</dbReference>
<dbReference type="GO" id="GO:0006511">
    <property type="term" value="P:ubiquitin-dependent protein catabolic process"/>
    <property type="evidence" value="ECO:0007669"/>
    <property type="project" value="TreeGrafter"/>
</dbReference>
<comment type="caution">
    <text evidence="11">The sequence shown here is derived from an EMBL/GenBank/DDBJ whole genome shotgun (WGS) entry which is preliminary data.</text>
</comment>
<dbReference type="PROSITE" id="PS50089">
    <property type="entry name" value="ZF_RING_2"/>
    <property type="match status" value="1"/>
</dbReference>
<protein>
    <submittedName>
        <fullName evidence="11">E3 ubiquitin-protein ligase RBBP6</fullName>
    </submittedName>
</protein>
<comment type="subcellular location">
    <subcellularLocation>
        <location evidence="1">Nucleus</location>
    </subcellularLocation>
</comment>
<feature type="compositionally biased region" description="Basic and acidic residues" evidence="7">
    <location>
        <begin position="732"/>
        <end position="744"/>
    </location>
</feature>
<dbReference type="GO" id="GO:0005634">
    <property type="term" value="C:nucleus"/>
    <property type="evidence" value="ECO:0007669"/>
    <property type="project" value="UniProtKB-SubCell"/>
</dbReference>
<dbReference type="InterPro" id="IPR003613">
    <property type="entry name" value="Ubox_domain"/>
</dbReference>
<dbReference type="SUPFAM" id="SSF57850">
    <property type="entry name" value="RING/U-box"/>
    <property type="match status" value="1"/>
</dbReference>
<sequence>MSVIHFKFKNRPDYEKVAISGLEVSGKELKEAIMKKKKIGHSNLEIRDAQTKKVYSDTDMIKRNASVVVMRSVIPNAAKLPKTQHKDPSLLPSAGLDPQTFSSEASDPQKTSDLTTLTNEEDRLEAMMKQAGEGYTAADYARYPVKAGIHPGFFRGPPPRGYVCNRCRKPGHWIQLCPTNGDPAYDKRNKQELLQKTSTVGGSKAKHAAPPPKEKEVPEELKCPICKVPMRDAVVIPCCNKSFCDECIREHLLEKDFTCPLCEAEDVSPDSLKPNKQLRELVKQFKSQVAEEKGIAVASLFSRSGLTPHQLSASHISKPPLTASAALLERLSAARASLPPTSSSSSSSASSSVSTVAADKSSVSTYSATTENSPPAGTSSSAPAPSVKETGTEDKGQTDHSPDKDKTKVEGASSSDKTTSDGASLTVPEPVRGRSPSSSPSRSKSPSPLDVRRPTQPIVPVRKPPPPRHPKHPLSLLQPRLPIMTGLPPPGLLQLPHLHNQVAAGFPGNPSILNSVPGLGVVQTAPPTVVKDYRAEAEFLLNQKRPRPASPSPLTAEEFYRQQKFLHQFIGHRSPAHSTGQESAYSRSSGSESDVSDSYSSSGSGSESDESAISRSPSPQKRHRVGSMHRHKNKQGKESLALSKEKAREKEKERGRHKKRRREVAEDDLDHRAPKNKRHRRHKKAGKSGDVSSDLLHFSSDAAANSDTAQRRHRHHRHHRRKKGRRHRHRHDRDEGGEGGRGSDLEAEENQVDGGENPEDDLPESERGGGNEVEGRSVPISGDGEGSPAVTVSNETEGLVGEEQVKGNSGGGTVGEPTEPETLAGKVTEEESSVEVGVLETGVKIGVKIDTKSLAGGVAERRGSCDRLLDDIDELLADEKTPTLEEGFTLIPTAAKEALGERGEGEERGRGGEKREEASVPGMEVETPVDGPSDTKEREGSQGVGHGRS</sequence>
<keyword evidence="3 6" id="KW-0863">Zinc-finger</keyword>
<feature type="compositionally biased region" description="Basic residues" evidence="7">
    <location>
        <begin position="620"/>
        <end position="634"/>
    </location>
</feature>
<feature type="domain" description="RING-type" evidence="8">
    <location>
        <begin position="223"/>
        <end position="263"/>
    </location>
</feature>
<dbReference type="InterPro" id="IPR013083">
    <property type="entry name" value="Znf_RING/FYVE/PHD"/>
</dbReference>
<feature type="region of interest" description="Disordered" evidence="7">
    <location>
        <begin position="574"/>
        <end position="830"/>
    </location>
</feature>
<keyword evidence="12" id="KW-1185">Reference proteome</keyword>
<dbReference type="PROSITE" id="PS51282">
    <property type="entry name" value="DWNN"/>
    <property type="match status" value="1"/>
</dbReference>
<feature type="compositionally biased region" description="Basic residues" evidence="7">
    <location>
        <begin position="711"/>
        <end position="731"/>
    </location>
</feature>
<feature type="region of interest" description="Disordered" evidence="7">
    <location>
        <begin position="337"/>
        <end position="482"/>
    </location>
</feature>
<dbReference type="GO" id="GO:0016567">
    <property type="term" value="P:protein ubiquitination"/>
    <property type="evidence" value="ECO:0007669"/>
    <property type="project" value="InterPro"/>
</dbReference>
<feature type="compositionally biased region" description="Low complexity" evidence="7">
    <location>
        <begin position="583"/>
        <end position="618"/>
    </location>
</feature>
<feature type="compositionally biased region" description="Low complexity" evidence="7">
    <location>
        <begin position="337"/>
        <end position="365"/>
    </location>
</feature>
<accession>A0AA35XAT6</accession>
<name>A0AA35XAT6_GEOBA</name>
<evidence type="ECO:0000256" key="2">
    <source>
        <dbReference type="ARBA" id="ARBA00022723"/>
    </source>
</evidence>
<feature type="compositionally biased region" description="Low complexity" evidence="7">
    <location>
        <begin position="428"/>
        <end position="448"/>
    </location>
</feature>
<evidence type="ECO:0000259" key="8">
    <source>
        <dbReference type="PROSITE" id="PS50089"/>
    </source>
</evidence>
<dbReference type="AlphaFoldDB" id="A0AA35XAT6"/>
<dbReference type="Gene3D" id="4.10.60.10">
    <property type="entry name" value="Zinc finger, CCHC-type"/>
    <property type="match status" value="1"/>
</dbReference>
<feature type="compositionally biased region" description="Polar residues" evidence="7">
    <location>
        <begin position="412"/>
        <end position="423"/>
    </location>
</feature>
<feature type="compositionally biased region" description="Acidic residues" evidence="7">
    <location>
        <begin position="745"/>
        <end position="763"/>
    </location>
</feature>
<dbReference type="GO" id="GO:0006397">
    <property type="term" value="P:mRNA processing"/>
    <property type="evidence" value="ECO:0007669"/>
    <property type="project" value="InterPro"/>
</dbReference>
<feature type="domain" description="DWNN" evidence="9">
    <location>
        <begin position="4"/>
        <end position="73"/>
    </location>
</feature>
<keyword evidence="4" id="KW-0862">Zinc</keyword>
<feature type="compositionally biased region" description="Polar residues" evidence="7">
    <location>
        <begin position="99"/>
        <end position="113"/>
    </location>
</feature>
<feature type="compositionally biased region" description="Basic and acidic residues" evidence="7">
    <location>
        <begin position="390"/>
        <end position="409"/>
    </location>
</feature>
<keyword evidence="5" id="KW-0539">Nucleus</keyword>
<dbReference type="PANTHER" id="PTHR15439">
    <property type="entry name" value="RETINOBLASTOMA-BINDING PROTEIN 6"/>
    <property type="match status" value="1"/>
</dbReference>
<evidence type="ECO:0000256" key="7">
    <source>
        <dbReference type="SAM" id="MobiDB-lite"/>
    </source>
</evidence>
<evidence type="ECO:0000256" key="6">
    <source>
        <dbReference type="PROSITE-ProRule" id="PRU00175"/>
    </source>
</evidence>
<proteinExistence type="predicted"/>
<dbReference type="GO" id="GO:0061630">
    <property type="term" value="F:ubiquitin protein ligase activity"/>
    <property type="evidence" value="ECO:0007669"/>
    <property type="project" value="InterPro"/>
</dbReference>
<dbReference type="InterPro" id="IPR014891">
    <property type="entry name" value="DWNN_domain"/>
</dbReference>
<reference evidence="11" key="1">
    <citation type="submission" date="2023-03" db="EMBL/GenBank/DDBJ databases">
        <authorList>
            <person name="Steffen K."/>
            <person name="Cardenas P."/>
        </authorList>
    </citation>
    <scope>NUCLEOTIDE SEQUENCE</scope>
</reference>
<evidence type="ECO:0000259" key="10">
    <source>
        <dbReference type="PROSITE" id="PS51698"/>
    </source>
</evidence>
<organism evidence="11 12">
    <name type="scientific">Geodia barretti</name>
    <name type="common">Barrett's horny sponge</name>
    <dbReference type="NCBI Taxonomy" id="519541"/>
    <lineage>
        <taxon>Eukaryota</taxon>
        <taxon>Metazoa</taxon>
        <taxon>Porifera</taxon>
        <taxon>Demospongiae</taxon>
        <taxon>Heteroscleromorpha</taxon>
        <taxon>Tetractinellida</taxon>
        <taxon>Astrophorina</taxon>
        <taxon>Geodiidae</taxon>
        <taxon>Geodia</taxon>
    </lineage>
</organism>
<dbReference type="EMBL" id="CASHTH010003880">
    <property type="protein sequence ID" value="CAI8050604.1"/>
    <property type="molecule type" value="Genomic_DNA"/>
</dbReference>
<feature type="compositionally biased region" description="Basic and acidic residues" evidence="7">
    <location>
        <begin position="643"/>
        <end position="654"/>
    </location>
</feature>
<dbReference type="CDD" id="cd16620">
    <property type="entry name" value="vRING-HC-C4C4_RBBP6"/>
    <property type="match status" value="1"/>
</dbReference>
<dbReference type="SMART" id="SM01180">
    <property type="entry name" value="DWNN"/>
    <property type="match status" value="1"/>
</dbReference>
<feature type="compositionally biased region" description="Basic and acidic residues" evidence="7">
    <location>
        <begin position="764"/>
        <end position="775"/>
    </location>
</feature>
<dbReference type="GO" id="GO:0008270">
    <property type="term" value="F:zinc ion binding"/>
    <property type="evidence" value="ECO:0007669"/>
    <property type="project" value="UniProtKB-KW"/>
</dbReference>
<dbReference type="Pfam" id="PF04564">
    <property type="entry name" value="U-box"/>
    <property type="match status" value="1"/>
</dbReference>
<evidence type="ECO:0000313" key="12">
    <source>
        <dbReference type="Proteomes" id="UP001174909"/>
    </source>
</evidence>
<feature type="compositionally biased region" description="Low complexity" evidence="7">
    <location>
        <begin position="373"/>
        <end position="386"/>
    </location>
</feature>
<dbReference type="Pfam" id="PF08783">
    <property type="entry name" value="DWNN"/>
    <property type="match status" value="1"/>
</dbReference>
<dbReference type="Gene3D" id="3.10.20.90">
    <property type="entry name" value="Phosphatidylinositol 3-kinase Catalytic Subunit, Chain A, domain 1"/>
    <property type="match status" value="1"/>
</dbReference>
<feature type="domain" description="U-box" evidence="10">
    <location>
        <begin position="216"/>
        <end position="292"/>
    </location>
</feature>
<keyword evidence="2" id="KW-0479">Metal-binding</keyword>
<dbReference type="SMART" id="SM00184">
    <property type="entry name" value="RING"/>
    <property type="match status" value="1"/>
</dbReference>
<evidence type="ECO:0000256" key="3">
    <source>
        <dbReference type="ARBA" id="ARBA00022771"/>
    </source>
</evidence>
<feature type="compositionally biased region" description="Basic residues" evidence="7">
    <location>
        <begin position="674"/>
        <end position="686"/>
    </location>
</feature>
<feature type="compositionally biased region" description="Basic and acidic residues" evidence="7">
    <location>
        <begin position="898"/>
        <end position="918"/>
    </location>
</feature>
<evidence type="ECO:0000259" key="9">
    <source>
        <dbReference type="PROSITE" id="PS51282"/>
    </source>
</evidence>
<evidence type="ECO:0000256" key="5">
    <source>
        <dbReference type="ARBA" id="ARBA00023242"/>
    </source>
</evidence>
<dbReference type="Proteomes" id="UP001174909">
    <property type="component" value="Unassembled WGS sequence"/>
</dbReference>
<dbReference type="PROSITE" id="PS51698">
    <property type="entry name" value="U_BOX"/>
    <property type="match status" value="1"/>
</dbReference>
<dbReference type="Pfam" id="PF13696">
    <property type="entry name" value="zf-CCHC_2"/>
    <property type="match status" value="1"/>
</dbReference>
<evidence type="ECO:0000256" key="1">
    <source>
        <dbReference type="ARBA" id="ARBA00004123"/>
    </source>
</evidence>
<dbReference type="InterPro" id="IPR025829">
    <property type="entry name" value="Zn_knuckle_CX2CX3GHX4C"/>
</dbReference>
<evidence type="ECO:0000256" key="4">
    <source>
        <dbReference type="ARBA" id="ARBA00022833"/>
    </source>
</evidence>
<feature type="region of interest" description="Disordered" evidence="7">
    <location>
        <begin position="893"/>
        <end position="949"/>
    </location>
</feature>
<dbReference type="InterPro" id="IPR033489">
    <property type="entry name" value="RBBP6"/>
</dbReference>